<accession>A0AAD6CRV5</accession>
<dbReference type="EMBL" id="JAQIZZ010000007">
    <property type="protein sequence ID" value="KAJ5533542.1"/>
    <property type="molecule type" value="Genomic_DNA"/>
</dbReference>
<dbReference type="InterPro" id="IPR051414">
    <property type="entry name" value="Adenylate-forming_Reductase"/>
</dbReference>
<evidence type="ECO:0000259" key="3">
    <source>
        <dbReference type="PROSITE" id="PS50075"/>
    </source>
</evidence>
<dbReference type="PROSITE" id="PS00455">
    <property type="entry name" value="AMP_BINDING"/>
    <property type="match status" value="1"/>
</dbReference>
<evidence type="ECO:0000256" key="2">
    <source>
        <dbReference type="ARBA" id="ARBA00022553"/>
    </source>
</evidence>
<dbReference type="PROSITE" id="PS50075">
    <property type="entry name" value="CARRIER"/>
    <property type="match status" value="1"/>
</dbReference>
<sequence length="1053" mass="118322">MSSSGNKGRLLTHVLDEFAQDSPNSLYCIHPISQASDNEWRFISVQQFSHAVDRLAWWIDQKLGEQKEQQVLAYIGTNDLRYGAFILGCMKSGHAALLLSTRNSLEAQRHILQSTECSILVDGSEKAQLQHLIDDLEASDSNFVFDRWKIDSVWDVFSSAPVPPYPHIVQYANVEDLPAMIVHSSGTTGHPKPITVTHGYLATLDNMKVLPVPPGRQSGFMCHLQQGKLRFSNSPLFHFMGLLCVAESLFFRTPFLLAPDRPLTARLFARIMDMDYHPTWGLFNPYTLEELAASEEGLRALKKLSAVNCGGAPLAQATGEKLSSSLRVQTLIGSSETAYTPGLLCADPADWSYHEWNPAFELRMEAIGEGLWELVLPRPKQLSFHGIFHSHPYLQEYRTGDLFRPHPSKPGLWRYDGRGDDIIVLSNGEKFNPIEAEKLIKSHSFVKHAAFFGQDRFQAALLIEPDWEKLPSSWTSNDLKRTLWPLVEQANGLLPAHGKVFESHIAFSSQDRSFALSPKGTLRRREIAKTYETILAELYTPKRIEMQHEKNIEEAPGSQLPEIQQWIQRHIAHILALDTISPDSDLAALGLDSLQVVRLGQILQHAEYKLRVSSDRNDWTSAMIYDLESVPLLAQTLYKRIHGSTPATDSIQAHVWSREDNLIKSIWQQAQFLGSGGLTVVLTGSTGELGSYILNMLLQDPSITQIYCLNRTADAAERQVASFDKKNMSSTWLTETSRVQFWLSSLGDEYLGLTPEKYSFLEKNVDIVIHNAWLVNFNQPIASFASHIVGVRRLLRLIEQSSHNADFHFVSSVSAVMSQPVTLGSTVPETLPGIQGPLRQGYAESKFVGENLCQIASERSGLRIAIHRVGQLGGPSHSEAGMWNTRDWLPSLVRSSQTMSKLPASLGPFQLDWLPIDAAARIMTEIVQNRRYRTDPGLTVYHITNPKATEWKSLTGLVSKACDASVVPLDEWVQDLELMVTGGDTDLRELPAAGLLDFFRMLLNRQNDTMPALDVTNTQVASPTLREIGPVDEEMMEIWLRQWNRYLNWQFKI</sequence>
<dbReference type="Gene3D" id="1.10.1200.10">
    <property type="entry name" value="ACP-like"/>
    <property type="match status" value="1"/>
</dbReference>
<dbReference type="AlphaFoldDB" id="A0AAD6CRV5"/>
<dbReference type="InterPro" id="IPR042099">
    <property type="entry name" value="ANL_N_sf"/>
</dbReference>
<dbReference type="Pfam" id="PF00550">
    <property type="entry name" value="PP-binding"/>
    <property type="match status" value="1"/>
</dbReference>
<protein>
    <submittedName>
        <fullName evidence="4">NRPS-like enzyme</fullName>
    </submittedName>
</protein>
<dbReference type="Gene3D" id="3.40.50.720">
    <property type="entry name" value="NAD(P)-binding Rossmann-like Domain"/>
    <property type="match status" value="1"/>
</dbReference>
<dbReference type="PROSITE" id="PS00012">
    <property type="entry name" value="PHOSPHOPANTETHEINE"/>
    <property type="match status" value="1"/>
</dbReference>
<dbReference type="InterPro" id="IPR020845">
    <property type="entry name" value="AMP-binding_CS"/>
</dbReference>
<name>A0AAD6CRV5_9EURO</name>
<dbReference type="Pfam" id="PF23562">
    <property type="entry name" value="AMP-binding_C_3"/>
    <property type="match status" value="1"/>
</dbReference>
<evidence type="ECO:0000313" key="5">
    <source>
        <dbReference type="Proteomes" id="UP001220324"/>
    </source>
</evidence>
<dbReference type="InterPro" id="IPR000873">
    <property type="entry name" value="AMP-dep_synth/lig_dom"/>
</dbReference>
<dbReference type="SUPFAM" id="SSF47336">
    <property type="entry name" value="ACP-like"/>
    <property type="match status" value="1"/>
</dbReference>
<dbReference type="GO" id="GO:0044550">
    <property type="term" value="P:secondary metabolite biosynthetic process"/>
    <property type="evidence" value="ECO:0007669"/>
    <property type="project" value="UniProtKB-ARBA"/>
</dbReference>
<dbReference type="InterPro" id="IPR013120">
    <property type="entry name" value="FAR_NAD-bd"/>
</dbReference>
<keyword evidence="2" id="KW-0597">Phosphoprotein</keyword>
<dbReference type="InterPro" id="IPR036291">
    <property type="entry name" value="NAD(P)-bd_dom_sf"/>
</dbReference>
<dbReference type="Proteomes" id="UP001220324">
    <property type="component" value="Unassembled WGS sequence"/>
</dbReference>
<dbReference type="Pfam" id="PF00501">
    <property type="entry name" value="AMP-binding"/>
    <property type="match status" value="1"/>
</dbReference>
<comment type="caution">
    <text evidence="4">The sequence shown here is derived from an EMBL/GenBank/DDBJ whole genome shotgun (WGS) entry which is preliminary data.</text>
</comment>
<evidence type="ECO:0000313" key="4">
    <source>
        <dbReference type="EMBL" id="KAJ5533542.1"/>
    </source>
</evidence>
<evidence type="ECO:0000256" key="1">
    <source>
        <dbReference type="ARBA" id="ARBA00022450"/>
    </source>
</evidence>
<gene>
    <name evidence="4" type="ORF">N7494_010094</name>
</gene>
<dbReference type="InterPro" id="IPR009081">
    <property type="entry name" value="PP-bd_ACP"/>
</dbReference>
<dbReference type="Gene3D" id="3.40.50.12780">
    <property type="entry name" value="N-terminal domain of ligase-like"/>
    <property type="match status" value="1"/>
</dbReference>
<keyword evidence="1" id="KW-0596">Phosphopantetheine</keyword>
<reference evidence="4 5" key="1">
    <citation type="journal article" date="2023" name="IMA Fungus">
        <title>Comparative genomic study of the Penicillium genus elucidates a diverse pangenome and 15 lateral gene transfer events.</title>
        <authorList>
            <person name="Petersen C."/>
            <person name="Sorensen T."/>
            <person name="Nielsen M.R."/>
            <person name="Sondergaard T.E."/>
            <person name="Sorensen J.L."/>
            <person name="Fitzpatrick D.A."/>
            <person name="Frisvad J.C."/>
            <person name="Nielsen K.L."/>
        </authorList>
    </citation>
    <scope>NUCLEOTIDE SEQUENCE [LARGE SCALE GENOMIC DNA]</scope>
    <source>
        <strain evidence="4 5">IBT 35679</strain>
    </source>
</reference>
<dbReference type="InterPro" id="IPR006162">
    <property type="entry name" value="Ppantetheine_attach_site"/>
</dbReference>
<proteinExistence type="predicted"/>
<dbReference type="InterPro" id="IPR036736">
    <property type="entry name" value="ACP-like_sf"/>
</dbReference>
<organism evidence="4 5">
    <name type="scientific">Penicillium frequentans</name>
    <dbReference type="NCBI Taxonomy" id="3151616"/>
    <lineage>
        <taxon>Eukaryota</taxon>
        <taxon>Fungi</taxon>
        <taxon>Dikarya</taxon>
        <taxon>Ascomycota</taxon>
        <taxon>Pezizomycotina</taxon>
        <taxon>Eurotiomycetes</taxon>
        <taxon>Eurotiomycetidae</taxon>
        <taxon>Eurotiales</taxon>
        <taxon>Aspergillaceae</taxon>
        <taxon>Penicillium</taxon>
    </lineage>
</organism>
<feature type="domain" description="Carrier" evidence="3">
    <location>
        <begin position="558"/>
        <end position="641"/>
    </location>
</feature>
<keyword evidence="5" id="KW-1185">Reference proteome</keyword>
<dbReference type="SUPFAM" id="SSF56801">
    <property type="entry name" value="Acetyl-CoA synthetase-like"/>
    <property type="match status" value="1"/>
</dbReference>
<dbReference type="Pfam" id="PF07993">
    <property type="entry name" value="NAD_binding_4"/>
    <property type="match status" value="1"/>
</dbReference>
<dbReference type="SUPFAM" id="SSF51735">
    <property type="entry name" value="NAD(P)-binding Rossmann-fold domains"/>
    <property type="match status" value="1"/>
</dbReference>
<dbReference type="PANTHER" id="PTHR43439">
    <property type="entry name" value="PHENYLACETATE-COENZYME A LIGASE"/>
    <property type="match status" value="1"/>
</dbReference>
<dbReference type="PANTHER" id="PTHR43439:SF2">
    <property type="entry name" value="ENZYME, PUTATIVE (JCVI)-RELATED"/>
    <property type="match status" value="1"/>
</dbReference>